<accession>A0A645B8P4</accession>
<proteinExistence type="predicted"/>
<comment type="caution">
    <text evidence="1">The sequence shown here is derived from an EMBL/GenBank/DDBJ whole genome shotgun (WGS) entry which is preliminary data.</text>
</comment>
<name>A0A645B8P4_9ZZZZ</name>
<gene>
    <name evidence="1" type="ORF">SDC9_108642</name>
</gene>
<dbReference type="EMBL" id="VSSQ01018522">
    <property type="protein sequence ID" value="MPM61782.1"/>
    <property type="molecule type" value="Genomic_DNA"/>
</dbReference>
<reference evidence="1" key="1">
    <citation type="submission" date="2019-08" db="EMBL/GenBank/DDBJ databases">
        <authorList>
            <person name="Kucharzyk K."/>
            <person name="Murdoch R.W."/>
            <person name="Higgins S."/>
            <person name="Loffler F."/>
        </authorList>
    </citation>
    <scope>NUCLEOTIDE SEQUENCE</scope>
</reference>
<organism evidence="1">
    <name type="scientific">bioreactor metagenome</name>
    <dbReference type="NCBI Taxonomy" id="1076179"/>
    <lineage>
        <taxon>unclassified sequences</taxon>
        <taxon>metagenomes</taxon>
        <taxon>ecological metagenomes</taxon>
    </lineage>
</organism>
<dbReference type="AlphaFoldDB" id="A0A645B8P4"/>
<evidence type="ECO:0000313" key="1">
    <source>
        <dbReference type="EMBL" id="MPM61782.1"/>
    </source>
</evidence>
<protein>
    <submittedName>
        <fullName evidence="1">Uncharacterized protein</fullName>
    </submittedName>
</protein>
<sequence>MHTLETWNKYVGKLYTKIIGRVIMELRYKKCHKVTDKFEFKNKVETNMMRR</sequence>